<organism evidence="3 4">
    <name type="scientific">Clarias magur</name>
    <name type="common">Asian catfish</name>
    <name type="synonym">Macropteronotus magur</name>
    <dbReference type="NCBI Taxonomy" id="1594786"/>
    <lineage>
        <taxon>Eukaryota</taxon>
        <taxon>Metazoa</taxon>
        <taxon>Chordata</taxon>
        <taxon>Craniata</taxon>
        <taxon>Vertebrata</taxon>
        <taxon>Euteleostomi</taxon>
        <taxon>Actinopterygii</taxon>
        <taxon>Neopterygii</taxon>
        <taxon>Teleostei</taxon>
        <taxon>Ostariophysi</taxon>
        <taxon>Siluriformes</taxon>
        <taxon>Clariidae</taxon>
        <taxon>Clarias</taxon>
    </lineage>
</organism>
<gene>
    <name evidence="3" type="ORF">DAT39_020005</name>
</gene>
<dbReference type="PANTHER" id="PTHR46902">
    <property type="entry name" value="DOMON DOMAIN-CONTAINING PROTEIN FRRS1L"/>
    <property type="match status" value="1"/>
</dbReference>
<feature type="non-terminal residue" evidence="3">
    <location>
        <position position="1"/>
    </location>
</feature>
<dbReference type="OrthoDB" id="8901859at2759"/>
<proteinExistence type="predicted"/>
<feature type="chain" id="PRO_5035224835" evidence="2">
    <location>
        <begin position="22"/>
        <end position="570"/>
    </location>
</feature>
<evidence type="ECO:0000313" key="3">
    <source>
        <dbReference type="EMBL" id="KAF5890293.1"/>
    </source>
</evidence>
<evidence type="ECO:0000256" key="2">
    <source>
        <dbReference type="SAM" id="SignalP"/>
    </source>
</evidence>
<keyword evidence="4" id="KW-1185">Reference proteome</keyword>
<dbReference type="EMBL" id="QNUK01000699">
    <property type="protein sequence ID" value="KAF5890293.1"/>
    <property type="molecule type" value="Genomic_DNA"/>
</dbReference>
<dbReference type="InterPro" id="IPR042789">
    <property type="entry name" value="FRRS1L"/>
</dbReference>
<evidence type="ECO:0000313" key="4">
    <source>
        <dbReference type="Proteomes" id="UP000727407"/>
    </source>
</evidence>
<dbReference type="Proteomes" id="UP000727407">
    <property type="component" value="Unassembled WGS sequence"/>
</dbReference>
<accession>A0A8J4TH01</accession>
<reference evidence="3" key="1">
    <citation type="submission" date="2020-07" db="EMBL/GenBank/DDBJ databases">
        <title>Clarias magur genome sequencing, assembly and annotation.</title>
        <authorList>
            <person name="Kushwaha B."/>
            <person name="Kumar R."/>
            <person name="Das P."/>
            <person name="Joshi C.G."/>
            <person name="Kumar D."/>
            <person name="Nagpure N.S."/>
            <person name="Pandey M."/>
            <person name="Agarwal S."/>
            <person name="Srivastava S."/>
            <person name="Singh M."/>
            <person name="Sahoo L."/>
            <person name="Jayasankar P."/>
            <person name="Meher P.K."/>
            <person name="Koringa P.G."/>
            <person name="Iquebal M.A."/>
            <person name="Das S.P."/>
            <person name="Bit A."/>
            <person name="Patnaik S."/>
            <person name="Patel N."/>
            <person name="Shah T.M."/>
            <person name="Hinsu A."/>
            <person name="Jena J.K."/>
        </authorList>
    </citation>
    <scope>NUCLEOTIDE SEQUENCE</scope>
    <source>
        <strain evidence="3">CIFAMagur01</strain>
        <tissue evidence="3">Testis</tissue>
    </source>
</reference>
<feature type="region of interest" description="Disordered" evidence="1">
    <location>
        <begin position="546"/>
        <end position="570"/>
    </location>
</feature>
<comment type="caution">
    <text evidence="3">The sequence shown here is derived from an EMBL/GenBank/DDBJ whole genome shotgun (WGS) entry which is preliminary data.</text>
</comment>
<feature type="signal peptide" evidence="2">
    <location>
        <begin position="1"/>
        <end position="21"/>
    </location>
</feature>
<dbReference type="GO" id="GO:0099072">
    <property type="term" value="P:regulation of postsynaptic membrane neurotransmitter receptor levels"/>
    <property type="evidence" value="ECO:0007669"/>
    <property type="project" value="TreeGrafter"/>
</dbReference>
<name>A0A8J4TH01_CLAMG</name>
<dbReference type="GO" id="GO:1900449">
    <property type="term" value="P:regulation of glutamate receptor signaling pathway"/>
    <property type="evidence" value="ECO:0007669"/>
    <property type="project" value="InterPro"/>
</dbReference>
<protein>
    <submittedName>
        <fullName evidence="3">Putative ferric-chelate reductase 1</fullName>
    </submittedName>
</protein>
<dbReference type="PANTHER" id="PTHR46902:SF1">
    <property type="entry name" value="DOMON DOMAIN-CONTAINING PROTEIN FRRS1L"/>
    <property type="match status" value="1"/>
</dbReference>
<sequence length="570" mass="59988">MESRLIAVVVFVCAVCHLTGAQLFSVTALSTSITNTTCRTSKLCVSSVSGCDPAGNSSCFFSSTQYSNGVLTVEISGTTSGYVALEVTPTTPQTQLLTQGPVVLVCGNDNSNAFFEIATHTGSVLNPVRLTTTNITVQGSVTVNQSLNQSLTQCVFNIDLNSTFLSSALSNISFSTLLNSTLLNSTLLNSSLLTLFNSTLLNSSPFNSTLIPILNSTLVNSTLVTSTLLSLVNSSVLNSIKFNSTILSLYGPNPVSSNFLKFSFLSLFNQDSLLDYIDSTLLNSTQNLTQSNFPLGSLIQNYPLSNSSIYTLFNSTIFNSIVNSTVLSVPAQLPFNITILNGTTNGTQLGNASTVFTSSGPLNLANPRSNVPAPVPLNITRNGCNSTKLCLSSGSNCDPAGTGSCFFSSIQTTNQTFFFELSGTTSGYVALGLTKNGSTTVFVCGNNSYNFFFQPAAQNGSTLTPVTVNTVYNVVGVVLQNQTLIQCVFNTSATFNTSTSFSTSTKSADTSYQVTILNGNTNGTQLGSATTLYDTKTALDLSNPNALTTANPTANPTTTPNKSISSFCPN</sequence>
<feature type="compositionally biased region" description="Low complexity" evidence="1">
    <location>
        <begin position="546"/>
        <end position="561"/>
    </location>
</feature>
<keyword evidence="2" id="KW-0732">Signal</keyword>
<dbReference type="AlphaFoldDB" id="A0A8J4TH01"/>
<evidence type="ECO:0000256" key="1">
    <source>
        <dbReference type="SAM" id="MobiDB-lite"/>
    </source>
</evidence>